<evidence type="ECO:0000256" key="1">
    <source>
        <dbReference type="SAM" id="SignalP"/>
    </source>
</evidence>
<dbReference type="Proteomes" id="UP001226762">
    <property type="component" value="Unassembled WGS sequence"/>
</dbReference>
<gene>
    <name evidence="3" type="ORF">NO357_15195</name>
</gene>
<name>A0AAE3WDG4_9RHOB</name>
<dbReference type="Pfam" id="PF11845">
    <property type="entry name" value="Tll0287-like"/>
    <property type="match status" value="1"/>
</dbReference>
<keyword evidence="4" id="KW-1185">Reference proteome</keyword>
<evidence type="ECO:0000259" key="2">
    <source>
        <dbReference type="Pfam" id="PF11845"/>
    </source>
</evidence>
<keyword evidence="1" id="KW-0732">Signal</keyword>
<reference evidence="3" key="1">
    <citation type="submission" date="2022-07" db="EMBL/GenBank/DDBJ databases">
        <authorList>
            <person name="Otstavnykh N."/>
            <person name="Isaeva M."/>
            <person name="Bystritskaya E."/>
        </authorList>
    </citation>
    <scope>NUCLEOTIDE SEQUENCE</scope>
    <source>
        <strain evidence="3">KCTC 52189</strain>
    </source>
</reference>
<organism evidence="3 4">
    <name type="scientific">Marimonas arenosa</name>
    <dbReference type="NCBI Taxonomy" id="1795305"/>
    <lineage>
        <taxon>Bacteria</taxon>
        <taxon>Pseudomonadati</taxon>
        <taxon>Pseudomonadota</taxon>
        <taxon>Alphaproteobacteria</taxon>
        <taxon>Rhodobacterales</taxon>
        <taxon>Paracoccaceae</taxon>
        <taxon>Marimonas</taxon>
    </lineage>
</organism>
<evidence type="ECO:0000313" key="4">
    <source>
        <dbReference type="Proteomes" id="UP001226762"/>
    </source>
</evidence>
<protein>
    <submittedName>
        <fullName evidence="3">DUF3365 domain-containing protein</fullName>
    </submittedName>
</protein>
<dbReference type="RefSeq" id="WP_306736541.1">
    <property type="nucleotide sequence ID" value="NZ_JANHAX010000005.1"/>
</dbReference>
<evidence type="ECO:0000313" key="3">
    <source>
        <dbReference type="EMBL" id="MDQ2091246.1"/>
    </source>
</evidence>
<sequence length="190" mass="19845">MKTTVTALAIGIAAWAGMAAAADKAALVEEGKGVMMQFGGALKKELVAAIEAGGPVNGISVCNTKAPEIAAQVSGATGWRVARSSHKLRNPENAADAFTAAAIEEFLAREAKGEKAEDMAKAAIVEENGRQVFRLVKAIPTAAVCLNCHGGDKVQQSVVDKLAELYPEDTARGFEEGQMRGVFTLMKALD</sequence>
<comment type="caution">
    <text evidence="3">The sequence shown here is derived from an EMBL/GenBank/DDBJ whole genome shotgun (WGS) entry which is preliminary data.</text>
</comment>
<dbReference type="InterPro" id="IPR021796">
    <property type="entry name" value="Tll0287-like_dom"/>
</dbReference>
<feature type="chain" id="PRO_5042033906" evidence="1">
    <location>
        <begin position="22"/>
        <end position="190"/>
    </location>
</feature>
<dbReference type="AlphaFoldDB" id="A0AAE3WDG4"/>
<dbReference type="EMBL" id="JANHAX010000005">
    <property type="protein sequence ID" value="MDQ2091246.1"/>
    <property type="molecule type" value="Genomic_DNA"/>
</dbReference>
<feature type="signal peptide" evidence="1">
    <location>
        <begin position="1"/>
        <end position="21"/>
    </location>
</feature>
<proteinExistence type="predicted"/>
<dbReference type="Gene3D" id="3.30.450.290">
    <property type="match status" value="1"/>
</dbReference>
<accession>A0AAE3WDG4</accession>
<feature type="domain" description="Tll0287-like" evidence="2">
    <location>
        <begin position="50"/>
        <end position="184"/>
    </location>
</feature>
<reference evidence="3" key="2">
    <citation type="submission" date="2023-02" db="EMBL/GenBank/DDBJ databases">
        <title>'Rhodoalgimonas zhirmunskyi' gen. nov., isolated from a red alga.</title>
        <authorList>
            <person name="Nedashkovskaya O.I."/>
            <person name="Otstavnykh N.Y."/>
            <person name="Bystritskaya E.P."/>
            <person name="Balabanova L.A."/>
            <person name="Isaeva M.P."/>
        </authorList>
    </citation>
    <scope>NUCLEOTIDE SEQUENCE</scope>
    <source>
        <strain evidence="3">KCTC 52189</strain>
    </source>
</reference>